<sequence>MNHSLHTRYRPEIDGLRAVAVLPVVLYHFGVSGLDGGFVGVDVFFVISGFLIGSILWAELDTTGTLKLGAFFVRRIRRLAPAYLLMAFVTLIGAWFVLLPFDFREFGQELVAATVYLANVHYFNDAGYFDQASELKPLLHTWSLAVEEQFYIVLPLLLIALARWRAHLPVVLIILGVLSLLGCVWMMTISPPAAFYLFPFRAWELLAGVCLAIAGHRGGLTWRVHAVLSWVGIALIASAVFLFEAGDHFPGLYALVPVAGAVLIILNGQDDNLVNRILCSRPALFFGLISYSLYLWHWPMVTLLHNYQGAAPTLWQIPVLLVAAIAVSWLSLKYVETPFRRGALPGWRLVVIYGATATALVAGALSFAFSEGLPGRFPTEARPFIAATRGFIQDWSRCTRPQNGAWAGIEICPIGPDGPPRFLVWGDSHARAFKEGLDLAASEADAPGLLIWHAGCPPLLGVLKDELVSTPAQEAFCARSVDAVAEGLAATPSIERLLMIGRWSYYAEGTGTGADSHNWITLAARPDGPLTPDQTQQDLFIQALEHTVATLAPKVEQLFVLEQVPEIFDYSTRDAARALAFNRTDTATLLATTGQVTRAALQDRFATVSAALTLIEQSPGITVLDLWSRLCSDTHCSAVFDGTPYYFDNNHVTNTGALLLRDVFTPVLVGQ</sequence>
<keyword evidence="4" id="KW-0808">Transferase</keyword>
<dbReference type="AlphaFoldDB" id="A0A1P8N2C9"/>
<evidence type="ECO:0000313" key="5">
    <source>
        <dbReference type="Proteomes" id="UP000186336"/>
    </source>
</evidence>
<dbReference type="KEGG" id="tom:BWR18_21095"/>
<evidence type="ECO:0000313" key="4">
    <source>
        <dbReference type="EMBL" id="APX14339.1"/>
    </source>
</evidence>
<feature type="domain" description="SGNH" evidence="3">
    <location>
        <begin position="397"/>
        <end position="666"/>
    </location>
</feature>
<name>A0A1P8N2C9_9RHOB</name>
<dbReference type="GO" id="GO:0009103">
    <property type="term" value="P:lipopolysaccharide biosynthetic process"/>
    <property type="evidence" value="ECO:0007669"/>
    <property type="project" value="TreeGrafter"/>
</dbReference>
<keyword evidence="5" id="KW-1185">Reference proteome</keyword>
<dbReference type="Pfam" id="PF19040">
    <property type="entry name" value="SGNH"/>
    <property type="match status" value="1"/>
</dbReference>
<dbReference type="EMBL" id="CP019318">
    <property type="protein sequence ID" value="APX14339.1"/>
    <property type="molecule type" value="Genomic_DNA"/>
</dbReference>
<feature type="transmembrane region" description="Helical" evidence="1">
    <location>
        <begin position="168"/>
        <end position="187"/>
    </location>
</feature>
<protein>
    <submittedName>
        <fullName evidence="4">Acyltransferase</fullName>
    </submittedName>
</protein>
<dbReference type="InterPro" id="IPR043968">
    <property type="entry name" value="SGNH"/>
</dbReference>
<feature type="transmembrane region" description="Helical" evidence="1">
    <location>
        <begin position="226"/>
        <end position="243"/>
    </location>
</feature>
<keyword evidence="4" id="KW-0614">Plasmid</keyword>
<gene>
    <name evidence="4" type="ORF">BWR18_21095</name>
</gene>
<organism evidence="4 5">
    <name type="scientific">Tateyamaria omphalii</name>
    <dbReference type="NCBI Taxonomy" id="299262"/>
    <lineage>
        <taxon>Bacteria</taxon>
        <taxon>Pseudomonadati</taxon>
        <taxon>Pseudomonadota</taxon>
        <taxon>Alphaproteobacteria</taxon>
        <taxon>Rhodobacterales</taxon>
        <taxon>Roseobacteraceae</taxon>
        <taxon>Tateyamaria</taxon>
    </lineage>
</organism>
<feature type="transmembrane region" description="Helical" evidence="1">
    <location>
        <begin position="278"/>
        <end position="297"/>
    </location>
</feature>
<dbReference type="OrthoDB" id="9796461at2"/>
<keyword evidence="1" id="KW-1133">Transmembrane helix</keyword>
<feature type="transmembrane region" description="Helical" evidence="1">
    <location>
        <begin position="193"/>
        <end position="214"/>
    </location>
</feature>
<accession>A0A1P8N2C9</accession>
<dbReference type="PANTHER" id="PTHR23028:SF53">
    <property type="entry name" value="ACYL_TRANSF_3 DOMAIN-CONTAINING PROTEIN"/>
    <property type="match status" value="1"/>
</dbReference>
<evidence type="ECO:0000259" key="3">
    <source>
        <dbReference type="Pfam" id="PF19040"/>
    </source>
</evidence>
<feature type="transmembrane region" description="Helical" evidence="1">
    <location>
        <begin position="249"/>
        <end position="266"/>
    </location>
</feature>
<dbReference type="PANTHER" id="PTHR23028">
    <property type="entry name" value="ACETYLTRANSFERASE"/>
    <property type="match status" value="1"/>
</dbReference>
<geneLocation type="plasmid" evidence="4 5">
    <name>pDOK1-4-6</name>
</geneLocation>
<keyword evidence="1" id="KW-0472">Membrane</keyword>
<feature type="transmembrane region" description="Helical" evidence="1">
    <location>
        <begin position="317"/>
        <end position="335"/>
    </location>
</feature>
<proteinExistence type="predicted"/>
<dbReference type="InterPro" id="IPR002656">
    <property type="entry name" value="Acyl_transf_3_dom"/>
</dbReference>
<feature type="domain" description="Acyltransferase 3" evidence="2">
    <location>
        <begin position="11"/>
        <end position="330"/>
    </location>
</feature>
<dbReference type="Proteomes" id="UP000186336">
    <property type="component" value="Plasmid pDOK1-4-6"/>
</dbReference>
<feature type="transmembrane region" description="Helical" evidence="1">
    <location>
        <begin position="36"/>
        <end position="58"/>
    </location>
</feature>
<reference evidence="4 5" key="1">
    <citation type="submission" date="2017-01" db="EMBL/GenBank/DDBJ databases">
        <title>Complete genome of Tateyamaria omphalii DOK1-4 isolated from seawater in Dokdo.</title>
        <authorList>
            <person name="Kim J.H."/>
            <person name="Chi W.-J."/>
        </authorList>
    </citation>
    <scope>NUCLEOTIDE SEQUENCE [LARGE SCALE GENOMIC DNA]</scope>
    <source>
        <strain evidence="4 5">DOK1-4</strain>
        <plasmid evidence="4 5">pDOK1-4-6</plasmid>
    </source>
</reference>
<feature type="transmembrane region" description="Helical" evidence="1">
    <location>
        <begin position="12"/>
        <end position="30"/>
    </location>
</feature>
<feature type="transmembrane region" description="Helical" evidence="1">
    <location>
        <begin position="347"/>
        <end position="369"/>
    </location>
</feature>
<feature type="transmembrane region" description="Helical" evidence="1">
    <location>
        <begin position="142"/>
        <end position="161"/>
    </location>
</feature>
<keyword evidence="4" id="KW-0012">Acyltransferase</keyword>
<dbReference type="InterPro" id="IPR050879">
    <property type="entry name" value="Acyltransferase_3"/>
</dbReference>
<feature type="transmembrane region" description="Helical" evidence="1">
    <location>
        <begin position="79"/>
        <end position="98"/>
    </location>
</feature>
<dbReference type="GO" id="GO:0016020">
    <property type="term" value="C:membrane"/>
    <property type="evidence" value="ECO:0007669"/>
    <property type="project" value="TreeGrafter"/>
</dbReference>
<dbReference type="RefSeq" id="WP_076630926.1">
    <property type="nucleotide sequence ID" value="NZ_CP019318.1"/>
</dbReference>
<evidence type="ECO:0000259" key="2">
    <source>
        <dbReference type="Pfam" id="PF01757"/>
    </source>
</evidence>
<dbReference type="Pfam" id="PF01757">
    <property type="entry name" value="Acyl_transf_3"/>
    <property type="match status" value="1"/>
</dbReference>
<evidence type="ECO:0000256" key="1">
    <source>
        <dbReference type="SAM" id="Phobius"/>
    </source>
</evidence>
<keyword evidence="1" id="KW-0812">Transmembrane</keyword>
<dbReference type="GO" id="GO:0016747">
    <property type="term" value="F:acyltransferase activity, transferring groups other than amino-acyl groups"/>
    <property type="evidence" value="ECO:0007669"/>
    <property type="project" value="InterPro"/>
</dbReference>